<evidence type="ECO:0000256" key="4">
    <source>
        <dbReference type="ARBA" id="ARBA00022737"/>
    </source>
</evidence>
<feature type="domain" description="4Fe-4S ferredoxin-type" evidence="9">
    <location>
        <begin position="398"/>
        <end position="427"/>
    </location>
</feature>
<evidence type="ECO:0000256" key="7">
    <source>
        <dbReference type="ARBA" id="ARBA00023014"/>
    </source>
</evidence>
<dbReference type="Proteomes" id="UP000243255">
    <property type="component" value="Unassembled WGS sequence"/>
</dbReference>
<dbReference type="NCBIfam" id="NF003454">
    <property type="entry name" value="PRK05035.1"/>
    <property type="match status" value="1"/>
</dbReference>
<protein>
    <recommendedName>
        <fullName evidence="8">Ion-translocating oxidoreductase complex subunit C</fullName>
        <ecNumber evidence="8">7.-.-.-</ecNumber>
    </recommendedName>
    <alternativeName>
        <fullName evidence="8">Rnf electron transport complex subunit C</fullName>
    </alternativeName>
</protein>
<feature type="binding site" evidence="8">
    <location>
        <position position="407"/>
    </location>
    <ligand>
        <name>[4Fe-4S] cluster</name>
        <dbReference type="ChEBI" id="CHEBI:49883"/>
        <label>2</label>
    </ligand>
</feature>
<dbReference type="OrthoDB" id="9767754at2"/>
<evidence type="ECO:0000256" key="8">
    <source>
        <dbReference type="HAMAP-Rule" id="MF_00461"/>
    </source>
</evidence>
<keyword evidence="8" id="KW-0472">Membrane</keyword>
<evidence type="ECO:0000256" key="6">
    <source>
        <dbReference type="ARBA" id="ARBA00023004"/>
    </source>
</evidence>
<proteinExistence type="inferred from homology"/>
<sequence>MKLLTFKGGIHPPYRKEYSSSKAIEKAQAPKIVYIPLQQHIGAPAKPIVEVGEEVKLGQKIGELQGFVSCNVHSSVSGKVIAIKEHEIPGGSAQCVVIENDFKEELHESVKPKGELEELTKEQIVEIIKEAGIVGMGGATFPNHVKVSPPPNSKAEVVILNGAECEPYLTADHRLMIENPEDVVFGLRALMKALDVKKGFIGIEVNKPDAIEAIKNVAKEYSDIEVVSLEVKYPQGAEKQLIYACTGKEVPSGGLPIAAGAVVDNVGTAAQIAKSIKTGMPLVERITTVTGSCIKEPKNLVTKVGTVVSEIIEQCGGFKEDKKVGKVIMGGPMMGMAQYTTDIVTNKGSSGILCLDDEESRLPKPQSCIRCGKCLTVCPAFLQPLYISAHSLKNDFESAEKFNAMDCIECGSCSFICPARRPLLESIRNAKREIGAKRRKEAAKK</sequence>
<reference evidence="11" key="1">
    <citation type="submission" date="2016-11" db="EMBL/GenBank/DDBJ databases">
        <authorList>
            <person name="Varghese N."/>
            <person name="Submissions S."/>
        </authorList>
    </citation>
    <scope>NUCLEOTIDE SEQUENCE [LARGE SCALE GENOMIC DNA]</scope>
    <source>
        <strain evidence="11">DSM 2635</strain>
    </source>
</reference>
<dbReference type="SUPFAM" id="SSF142019">
    <property type="entry name" value="Nqo1 FMN-binding domain-like"/>
    <property type="match status" value="1"/>
</dbReference>
<dbReference type="GO" id="GO:0051539">
    <property type="term" value="F:4 iron, 4 sulfur cluster binding"/>
    <property type="evidence" value="ECO:0007669"/>
    <property type="project" value="UniProtKB-KW"/>
</dbReference>
<keyword evidence="4 8" id="KW-0677">Repeat</keyword>
<keyword evidence="7 8" id="KW-0411">Iron-sulfur</keyword>
<name>A0A1M5P7N3_9FIRM</name>
<accession>A0A1M5P7N3</accession>
<dbReference type="PROSITE" id="PS00198">
    <property type="entry name" value="4FE4S_FER_1"/>
    <property type="match status" value="1"/>
</dbReference>
<feature type="binding site" evidence="8">
    <location>
        <position position="413"/>
    </location>
    <ligand>
        <name>[4Fe-4S] cluster</name>
        <dbReference type="ChEBI" id="CHEBI:49883"/>
        <label>2</label>
    </ligand>
</feature>
<dbReference type="HAMAP" id="MF_00461">
    <property type="entry name" value="RsxC_RnfC"/>
    <property type="match status" value="1"/>
</dbReference>
<keyword evidence="2 8" id="KW-0004">4Fe-4S</keyword>
<comment type="subcellular location">
    <subcellularLocation>
        <location evidence="8">Cell membrane</location>
        <topology evidence="8">Peripheral membrane protein</topology>
    </subcellularLocation>
</comment>
<comment type="similarity">
    <text evidence="8">Belongs to the 4Fe4S bacterial-type ferredoxin family. RnfC subfamily.</text>
</comment>
<dbReference type="AlphaFoldDB" id="A0A1M5P7N3"/>
<dbReference type="RefSeq" id="WP_073125855.1">
    <property type="nucleotide sequence ID" value="NZ_BAABCH010000098.1"/>
</dbReference>
<keyword evidence="8" id="KW-1278">Translocase</keyword>
<keyword evidence="11" id="KW-1185">Reference proteome</keyword>
<gene>
    <name evidence="8" type="primary">rnfC</name>
    <name evidence="10" type="ORF">SAMN04488530_11327</name>
</gene>
<dbReference type="Pfam" id="PF10531">
    <property type="entry name" value="SLBB"/>
    <property type="match status" value="1"/>
</dbReference>
<evidence type="ECO:0000256" key="5">
    <source>
        <dbReference type="ARBA" id="ARBA00022982"/>
    </source>
</evidence>
<feature type="binding site" evidence="8">
    <location>
        <position position="417"/>
    </location>
    <ligand>
        <name>[4Fe-4S] cluster</name>
        <dbReference type="ChEBI" id="CHEBI:49883"/>
        <label>1</label>
    </ligand>
</feature>
<dbReference type="InterPro" id="IPR037225">
    <property type="entry name" value="Nuo51_FMN-bd_sf"/>
</dbReference>
<dbReference type="InterPro" id="IPR017900">
    <property type="entry name" value="4Fe4S_Fe_S_CS"/>
</dbReference>
<feature type="binding site" evidence="8">
    <location>
        <position position="371"/>
    </location>
    <ligand>
        <name>[4Fe-4S] cluster</name>
        <dbReference type="ChEBI" id="CHEBI:49883"/>
        <label>1</label>
    </ligand>
</feature>
<dbReference type="InterPro" id="IPR011538">
    <property type="entry name" value="Nuo51_FMN-bd"/>
</dbReference>
<dbReference type="GO" id="GO:0005886">
    <property type="term" value="C:plasma membrane"/>
    <property type="evidence" value="ECO:0007669"/>
    <property type="project" value="UniProtKB-SubCell"/>
</dbReference>
<dbReference type="InterPro" id="IPR019554">
    <property type="entry name" value="Soluble_ligand-bd"/>
</dbReference>
<feature type="domain" description="4Fe-4S ferredoxin-type" evidence="9">
    <location>
        <begin position="358"/>
        <end position="390"/>
    </location>
</feature>
<evidence type="ECO:0000256" key="2">
    <source>
        <dbReference type="ARBA" id="ARBA00022485"/>
    </source>
</evidence>
<dbReference type="Gene3D" id="3.40.50.11540">
    <property type="entry name" value="NADH-ubiquinone oxidoreductase 51kDa subunit"/>
    <property type="match status" value="1"/>
</dbReference>
<feature type="binding site" evidence="8">
    <location>
        <position position="368"/>
    </location>
    <ligand>
        <name>[4Fe-4S] cluster</name>
        <dbReference type="ChEBI" id="CHEBI:49883"/>
        <label>1</label>
    </ligand>
</feature>
<feature type="binding site" evidence="8">
    <location>
        <position position="410"/>
    </location>
    <ligand>
        <name>[4Fe-4S] cluster</name>
        <dbReference type="ChEBI" id="CHEBI:49883"/>
        <label>2</label>
    </ligand>
</feature>
<comment type="subunit">
    <text evidence="8">The complex is composed of six subunits: RnfA, RnfB, RnfC, RnfD, RnfE and RnfG.</text>
</comment>
<evidence type="ECO:0000256" key="3">
    <source>
        <dbReference type="ARBA" id="ARBA00022723"/>
    </source>
</evidence>
<keyword evidence="8" id="KW-1003">Cell membrane</keyword>
<dbReference type="NCBIfam" id="TIGR01945">
    <property type="entry name" value="rnfC"/>
    <property type="match status" value="1"/>
</dbReference>
<dbReference type="GO" id="GO:0022900">
    <property type="term" value="P:electron transport chain"/>
    <property type="evidence" value="ECO:0007669"/>
    <property type="project" value="UniProtKB-UniRule"/>
</dbReference>
<dbReference type="SUPFAM" id="SSF46548">
    <property type="entry name" value="alpha-helical ferredoxin"/>
    <property type="match status" value="1"/>
</dbReference>
<dbReference type="GO" id="GO:0046872">
    <property type="term" value="F:metal ion binding"/>
    <property type="evidence" value="ECO:0007669"/>
    <property type="project" value="UniProtKB-KW"/>
</dbReference>
<evidence type="ECO:0000259" key="9">
    <source>
        <dbReference type="PROSITE" id="PS51379"/>
    </source>
</evidence>
<dbReference type="InterPro" id="IPR026902">
    <property type="entry name" value="RnfC_N"/>
</dbReference>
<keyword evidence="3 8" id="KW-0479">Metal-binding</keyword>
<keyword evidence="5 8" id="KW-0249">Electron transport</keyword>
<evidence type="ECO:0000313" key="10">
    <source>
        <dbReference type="EMBL" id="SHG97762.1"/>
    </source>
</evidence>
<dbReference type="Pfam" id="PF01512">
    <property type="entry name" value="Complex1_51K"/>
    <property type="match status" value="1"/>
</dbReference>
<evidence type="ECO:0000256" key="1">
    <source>
        <dbReference type="ARBA" id="ARBA00022448"/>
    </source>
</evidence>
<comment type="cofactor">
    <cofactor evidence="8">
        <name>[4Fe-4S] cluster</name>
        <dbReference type="ChEBI" id="CHEBI:49883"/>
    </cofactor>
    <text evidence="8">Binds 2 [4Fe-4S] clusters per subunit.</text>
</comment>
<keyword evidence="1 8" id="KW-0813">Transport</keyword>
<dbReference type="GO" id="GO:0009055">
    <property type="term" value="F:electron transfer activity"/>
    <property type="evidence" value="ECO:0007669"/>
    <property type="project" value="InterPro"/>
</dbReference>
<dbReference type="PANTHER" id="PTHR43034:SF2">
    <property type="entry name" value="ION-TRANSLOCATING OXIDOREDUCTASE COMPLEX SUBUNIT C"/>
    <property type="match status" value="1"/>
</dbReference>
<feature type="binding site" evidence="8">
    <location>
        <position position="374"/>
    </location>
    <ligand>
        <name>[4Fe-4S] cluster</name>
        <dbReference type="ChEBI" id="CHEBI:49883"/>
        <label>1</label>
    </ligand>
</feature>
<dbReference type="InterPro" id="IPR010208">
    <property type="entry name" value="Ion_transpt_RnfC/RsxC"/>
</dbReference>
<feature type="binding site" evidence="8">
    <location>
        <position position="378"/>
    </location>
    <ligand>
        <name>[4Fe-4S] cluster</name>
        <dbReference type="ChEBI" id="CHEBI:49883"/>
        <label>2</label>
    </ligand>
</feature>
<dbReference type="PROSITE" id="PS51379">
    <property type="entry name" value="4FE4S_FER_2"/>
    <property type="match status" value="2"/>
</dbReference>
<organism evidence="10 11">
    <name type="scientific">Asaccharospora irregularis DSM 2635</name>
    <dbReference type="NCBI Taxonomy" id="1121321"/>
    <lineage>
        <taxon>Bacteria</taxon>
        <taxon>Bacillati</taxon>
        <taxon>Bacillota</taxon>
        <taxon>Clostridia</taxon>
        <taxon>Peptostreptococcales</taxon>
        <taxon>Peptostreptococcaceae</taxon>
        <taxon>Asaccharospora</taxon>
    </lineage>
</organism>
<evidence type="ECO:0000313" key="11">
    <source>
        <dbReference type="Proteomes" id="UP000243255"/>
    </source>
</evidence>
<dbReference type="InterPro" id="IPR017896">
    <property type="entry name" value="4Fe4S_Fe-S-bd"/>
</dbReference>
<dbReference type="Pfam" id="PF13237">
    <property type="entry name" value="Fer4_10"/>
    <property type="match status" value="1"/>
</dbReference>
<dbReference type="Gene3D" id="3.30.70.20">
    <property type="match status" value="1"/>
</dbReference>
<keyword evidence="6 8" id="KW-0408">Iron</keyword>
<dbReference type="PANTHER" id="PTHR43034">
    <property type="entry name" value="ION-TRANSLOCATING OXIDOREDUCTASE COMPLEX SUBUNIT C"/>
    <property type="match status" value="1"/>
</dbReference>
<dbReference type="EMBL" id="FQWX01000013">
    <property type="protein sequence ID" value="SHG97762.1"/>
    <property type="molecule type" value="Genomic_DNA"/>
</dbReference>
<comment type="function">
    <text evidence="8">Part of a membrane-bound complex that couples electron transfer with translocation of ions across the membrane.</text>
</comment>
<dbReference type="EC" id="7.-.-.-" evidence="8"/>
<dbReference type="STRING" id="1121321.SAMN04488530_11327"/>
<dbReference type="Pfam" id="PF13375">
    <property type="entry name" value="RnfC_N"/>
    <property type="match status" value="1"/>
</dbReference>